<dbReference type="Proteomes" id="UP001595840">
    <property type="component" value="Unassembled WGS sequence"/>
</dbReference>
<keyword evidence="3" id="KW-1185">Reference proteome</keyword>
<protein>
    <submittedName>
        <fullName evidence="2">VOC family protein</fullName>
    </submittedName>
</protein>
<feature type="domain" description="VOC" evidence="1">
    <location>
        <begin position="6"/>
        <end position="116"/>
    </location>
</feature>
<dbReference type="PROSITE" id="PS51819">
    <property type="entry name" value="VOC"/>
    <property type="match status" value="1"/>
</dbReference>
<proteinExistence type="predicted"/>
<dbReference type="EMBL" id="JBHSCX010000003">
    <property type="protein sequence ID" value="MFC4361443.1"/>
    <property type="molecule type" value="Genomic_DNA"/>
</dbReference>
<reference evidence="3" key="1">
    <citation type="journal article" date="2019" name="Int. J. Syst. Evol. Microbiol.">
        <title>The Global Catalogue of Microorganisms (GCM) 10K type strain sequencing project: providing services to taxonomists for standard genome sequencing and annotation.</title>
        <authorList>
            <consortium name="The Broad Institute Genomics Platform"/>
            <consortium name="The Broad Institute Genome Sequencing Center for Infectious Disease"/>
            <person name="Wu L."/>
            <person name="Ma J."/>
        </authorList>
    </citation>
    <scope>NUCLEOTIDE SEQUENCE [LARGE SCALE GENOMIC DNA]</scope>
    <source>
        <strain evidence="3">CECT 8570</strain>
    </source>
</reference>
<comment type="caution">
    <text evidence="2">The sequence shown here is derived from an EMBL/GenBank/DDBJ whole genome shotgun (WGS) entry which is preliminary data.</text>
</comment>
<dbReference type="InterPro" id="IPR052164">
    <property type="entry name" value="Anthracycline_SecMetBiosynth"/>
</dbReference>
<accession>A0ABV8V2Q1</accession>
<dbReference type="InterPro" id="IPR029068">
    <property type="entry name" value="Glyas_Bleomycin-R_OHBP_Dase"/>
</dbReference>
<name>A0ABV8V2Q1_9GAMM</name>
<dbReference type="Pfam" id="PF00903">
    <property type="entry name" value="Glyoxalase"/>
    <property type="match status" value="1"/>
</dbReference>
<dbReference type="PANTHER" id="PTHR33993">
    <property type="entry name" value="GLYOXALASE-RELATED"/>
    <property type="match status" value="1"/>
</dbReference>
<evidence type="ECO:0000259" key="1">
    <source>
        <dbReference type="PROSITE" id="PS51819"/>
    </source>
</evidence>
<dbReference type="Gene3D" id="3.10.180.10">
    <property type="entry name" value="2,3-Dihydroxybiphenyl 1,2-Dioxygenase, domain 1"/>
    <property type="match status" value="1"/>
</dbReference>
<dbReference type="InterPro" id="IPR037523">
    <property type="entry name" value="VOC_core"/>
</dbReference>
<dbReference type="SUPFAM" id="SSF54593">
    <property type="entry name" value="Glyoxalase/Bleomycin resistance protein/Dihydroxybiphenyl dioxygenase"/>
    <property type="match status" value="1"/>
</dbReference>
<dbReference type="RefSeq" id="WP_290259683.1">
    <property type="nucleotide sequence ID" value="NZ_JAUFQG010000004.1"/>
</dbReference>
<organism evidence="2 3">
    <name type="scientific">Simiduia curdlanivorans</name>
    <dbReference type="NCBI Taxonomy" id="1492769"/>
    <lineage>
        <taxon>Bacteria</taxon>
        <taxon>Pseudomonadati</taxon>
        <taxon>Pseudomonadota</taxon>
        <taxon>Gammaproteobacteria</taxon>
        <taxon>Cellvibrionales</taxon>
        <taxon>Cellvibrionaceae</taxon>
        <taxon>Simiduia</taxon>
    </lineage>
</organism>
<dbReference type="CDD" id="cd07247">
    <property type="entry name" value="SgaA_N_like"/>
    <property type="match status" value="1"/>
</dbReference>
<dbReference type="InterPro" id="IPR004360">
    <property type="entry name" value="Glyas_Fos-R_dOase_dom"/>
</dbReference>
<sequence>MNEHEKLNYVEWPAANIAATKQFFEAAFDWQFTDYGPDYAAFNHQGLEGGFYAAPLHSRSDRGGALLVFFSDDLEQTLAKVERHGGQVCKPIFDFPSGRRFHFLEPSGNELAVWSDKAGG</sequence>
<dbReference type="PANTHER" id="PTHR33993:SF1">
    <property type="entry name" value="GLYOXALASE FAMILY PROTEIN"/>
    <property type="match status" value="1"/>
</dbReference>
<gene>
    <name evidence="2" type="ORF">ACFOX3_03965</name>
</gene>
<evidence type="ECO:0000313" key="3">
    <source>
        <dbReference type="Proteomes" id="UP001595840"/>
    </source>
</evidence>
<evidence type="ECO:0000313" key="2">
    <source>
        <dbReference type="EMBL" id="MFC4361443.1"/>
    </source>
</evidence>